<dbReference type="Pfam" id="PF07494">
    <property type="entry name" value="Reg_prop"/>
    <property type="match status" value="2"/>
</dbReference>
<dbReference type="InterPro" id="IPR011110">
    <property type="entry name" value="Reg_prop"/>
</dbReference>
<sequence>MKTFRDIFVIALLATAVASYFYLRDDNGQSPATESAETNWRMLNTFGVGQGVDVHAMQADGEAGVMWIGTSVGVVGVDLQGATPRHTFTRADGLPDEDVLSIHIDGQGYKWFGCSRGLTRYKAGEWRQFPDANGLEQSRVYSFKTLTDGKLLIGAKAGLYQFDPETDRISPFAHPLKAGTLPYAIELDREGRIWLGTNHGALTLRGDTWQDPLQPSAGEATATPPQLFDIHRDPADNIWIGSSGSGAGRFNGINWQGYSTQNGLSGNNVYTIVEDEKQNLWFGTEGGISRFDSRGRWRSLDHSSGLPSDEIYTLAAAPDGTIWAGVKGAVARIGQPTLSHH</sequence>
<dbReference type="OrthoDB" id="176203at2"/>
<reference evidence="1 2" key="1">
    <citation type="submission" date="2016-11" db="EMBL/GenBank/DDBJ databases">
        <title>Mixed transmission modes and dynamic genome evolution in an obligate animal-bacterial symbiosis.</title>
        <authorList>
            <person name="Russell S.L."/>
            <person name="Corbett-Detig R.B."/>
            <person name="Cavanaugh C.M."/>
        </authorList>
    </citation>
    <scope>NUCLEOTIDE SEQUENCE [LARGE SCALE GENOMIC DNA]</scope>
    <source>
        <strain evidence="1">Sveles-Q1</strain>
    </source>
</reference>
<accession>A0A1T2L4N3</accession>
<dbReference type="InterPro" id="IPR015943">
    <property type="entry name" value="WD40/YVTN_repeat-like_dom_sf"/>
</dbReference>
<evidence type="ECO:0000313" key="2">
    <source>
        <dbReference type="Proteomes" id="UP000191110"/>
    </source>
</evidence>
<gene>
    <name evidence="1" type="ORF">BOW53_09300</name>
</gene>
<dbReference type="Gene3D" id="2.130.10.10">
    <property type="entry name" value="YVTN repeat-like/Quinoprotein amine dehydrogenase"/>
    <property type="match status" value="2"/>
</dbReference>
<evidence type="ECO:0000313" key="1">
    <source>
        <dbReference type="EMBL" id="OOZ40022.1"/>
    </source>
</evidence>
<dbReference type="Proteomes" id="UP000191110">
    <property type="component" value="Unassembled WGS sequence"/>
</dbReference>
<dbReference type="SUPFAM" id="SSF63829">
    <property type="entry name" value="Calcium-dependent phosphotriesterase"/>
    <property type="match status" value="1"/>
</dbReference>
<dbReference type="EMBL" id="MPRL01000035">
    <property type="protein sequence ID" value="OOZ40022.1"/>
    <property type="molecule type" value="Genomic_DNA"/>
</dbReference>
<keyword evidence="2" id="KW-1185">Reference proteome</keyword>
<protein>
    <submittedName>
        <fullName evidence="1">Uncharacterized protein</fullName>
    </submittedName>
</protein>
<name>A0A1T2L4N3_9GAMM</name>
<dbReference type="RefSeq" id="WP_078483807.1">
    <property type="nucleotide sequence ID" value="NZ_MPRL01000035.1"/>
</dbReference>
<dbReference type="AlphaFoldDB" id="A0A1T2L4N3"/>
<comment type="caution">
    <text evidence="1">The sequence shown here is derived from an EMBL/GenBank/DDBJ whole genome shotgun (WGS) entry which is preliminary data.</text>
</comment>
<proteinExistence type="predicted"/>
<organism evidence="1 2">
    <name type="scientific">Solemya pervernicosa gill symbiont</name>
    <dbReference type="NCBI Taxonomy" id="642797"/>
    <lineage>
        <taxon>Bacteria</taxon>
        <taxon>Pseudomonadati</taxon>
        <taxon>Pseudomonadota</taxon>
        <taxon>Gammaproteobacteria</taxon>
        <taxon>sulfur-oxidizing symbionts</taxon>
    </lineage>
</organism>